<dbReference type="GO" id="GO:0070831">
    <property type="term" value="P:basement membrane assembly"/>
    <property type="evidence" value="ECO:0007669"/>
    <property type="project" value="TreeGrafter"/>
</dbReference>
<evidence type="ECO:0000256" key="14">
    <source>
        <dbReference type="PROSITE-ProRule" id="PRU00460"/>
    </source>
</evidence>
<dbReference type="GO" id="GO:0043256">
    <property type="term" value="C:laminin complex"/>
    <property type="evidence" value="ECO:0007669"/>
    <property type="project" value="TreeGrafter"/>
</dbReference>
<feature type="chain" id="PRO_5032554975" evidence="16">
    <location>
        <begin position="24"/>
        <end position="1761"/>
    </location>
</feature>
<dbReference type="GO" id="GO:0007411">
    <property type="term" value="P:axon guidance"/>
    <property type="evidence" value="ECO:0007669"/>
    <property type="project" value="TreeGrafter"/>
</dbReference>
<accession>A0A8B6D042</accession>
<keyword evidence="9 15" id="KW-0175">Coiled coil</keyword>
<dbReference type="EMBL" id="UYJE01002612">
    <property type="protein sequence ID" value="VDI12229.1"/>
    <property type="molecule type" value="Genomic_DNA"/>
</dbReference>
<feature type="domain" description="Laminin EGF-like" evidence="17">
    <location>
        <begin position="265"/>
        <end position="330"/>
    </location>
</feature>
<dbReference type="InterPro" id="IPR056863">
    <property type="entry name" value="LMN_ATRN_NET-like_EGF"/>
</dbReference>
<evidence type="ECO:0000256" key="9">
    <source>
        <dbReference type="ARBA" id="ARBA00023054"/>
    </source>
</evidence>
<evidence type="ECO:0000256" key="1">
    <source>
        <dbReference type="ARBA" id="ARBA00004302"/>
    </source>
</evidence>
<feature type="disulfide bond" evidence="14">
    <location>
        <begin position="830"/>
        <end position="839"/>
    </location>
</feature>
<evidence type="ECO:0000256" key="10">
    <source>
        <dbReference type="ARBA" id="ARBA00023157"/>
    </source>
</evidence>
<dbReference type="GO" id="GO:0034446">
    <property type="term" value="P:substrate adhesion-dependent cell spreading"/>
    <property type="evidence" value="ECO:0007669"/>
    <property type="project" value="TreeGrafter"/>
</dbReference>
<dbReference type="SUPFAM" id="SSF57196">
    <property type="entry name" value="EGF/Laminin"/>
    <property type="match status" value="13"/>
</dbReference>
<dbReference type="GO" id="GO:0016477">
    <property type="term" value="P:cell migration"/>
    <property type="evidence" value="ECO:0007669"/>
    <property type="project" value="TreeGrafter"/>
</dbReference>
<dbReference type="PROSITE" id="PS51116">
    <property type="entry name" value="LAMININ_IVB"/>
    <property type="match status" value="1"/>
</dbReference>
<feature type="domain" description="Laminin EGF-like" evidence="17">
    <location>
        <begin position="964"/>
        <end position="1015"/>
    </location>
</feature>
<feature type="coiled-coil region" evidence="15">
    <location>
        <begin position="1196"/>
        <end position="1296"/>
    </location>
</feature>
<comment type="subcellular location">
    <subcellularLocation>
        <location evidence="2">Cell projection</location>
    </subcellularLocation>
    <subcellularLocation>
        <location evidence="1">Secreted</location>
        <location evidence="1">Extracellular space</location>
        <location evidence="1">Extracellular matrix</location>
        <location evidence="1">Basement membrane</location>
    </subcellularLocation>
</comment>
<comment type="caution">
    <text evidence="14">Lacks conserved residue(s) required for the propagation of feature annotation.</text>
</comment>
<sequence length="1761" mass="196780">MSAMVPKLLQIIVISSVFQGIVLQSIRQPRCEQGSCYPATGDLLIGREDSLSSTSTCGLNSPERYCIVSHLEEDAKCFVCDSRYERESHNITNIVWSYGNRYTRWWQAEAGKQQVSIQLDLEAEFHFTHLIMTFKTFRPKAMLIERSYDRGKTWRVYRYFAEDCVASFPGVKRWPPKTLEDIICDDSYSDVAPSTEGEVIFRVLPPFIPIEDPYNPKVQDLLKLTNLRVNFTDLHTLGDTLVDNRLEIKEKYYYAMYEMIVRGSCSCYGHASQCVPIDKYKGKENQGNMVHGKCVCTHNTQGDNCERCLDFYSDLPWKPAQQNKPNACQKCNCNNHATECHFDPAVFVLSGRISGGVCDDCQHNTTGRNCQECKEYFFQDPNRDIRDPEICQACDCDPAGSERDGRCDDHTDPYFGLEAGRCRCKAKVEGKRCDTCVDGYWMLSEDNTDGCQICDCNLLGTIDNMGCDKQNGACFCKRFVTGQRCDECYPGYWGLSSDVSGCRPCDCDVGGATSEECDSISGQCTCKPNIIGRKCDQPRSEYFFGKLDYFLYEAEEALGIGNTRPYIREPRPGLQSWTGNGFMQIMEGDIIEFTVNDIVFPMYYDIVIRFDPRMPELWEDIKVDVIRSQTVDQTGPCANHRPADDKKTTVLQPGSRYSVVSPAACLEPEREYKIRIKFNSYKTNQATPDATTLIDSIVLTPNIDSIPIFHGIGYPEYMKNEFIRYRCRESQLSVYQPELQDFCRQLTFSISSIIHQKALECQCDPMGSLSSECEYAGGQCRCKPNVVGRRCNKCAPGTYDFGPDGCKPCNCHEYGAVDKFCDARTGQCNCISYVGNKICDQCQAGYWGFPRCRPCQCNGNADTCDDLTGRCDNCNDFTAGDQCDKCLDGYYGDPRINYRIPCRPCLCPGGPTSDVQHADSCFEDPRQQSVVCNCYPGFKGPNCDTCTDNYFGNPKDVNGTCEPCICNNNIDPNIGGSCDTSSGECLKCLFNTEGFNCEQCSPGFYGDATSQNCKQCICDPYGTDPTGGDCDRVTGQCPCLPNVIGQQCDSCAAGFWNITSQMGCSSCGCDMPGSTRIECNQFDGQCDCVQGRGGRDCASCEDNYWGDPTVQCYPCDCNYQGSAQTQCDRRSGQCVCLTGISGYKCDRCDRGTTGVLPNCKPCGDCFNNWDRVIRDLSAQTTDLIKRAVDIKATGVESAFNKEFQQMEENLDEIRQIVRNANISSEDIRDLDSMLKSLRQLLSDEFRRLNNTESQFNARMDDIRKGNNDILSLKQRVEELKKKADDLRRNATDIQARDVEGAFNITKEAQQKSRMAQSKVDGTQGMLNESMKTRAEVEKMLEEKRNAFNQKIQENEAELNEIDDKVSSLGGRIADLNEMVCDGRGDPCDSVCGGGGCGKCGGISCDGGALTKADNAIDRANQAKLLLDIKEVDANTMLTEIQQAQQEAEEAKDQAQMAYNEAMKAKNQTEKAKLMLQNVLSDVQDFLGLGRATPDDVKEITEEVLGMSISLTPDQIIELAQKINETIWGLQNIDSILNATKDDLDKAQKLKERAENAKGDANTILGKAQDVLDNLKGATSAQELATIAINKADTDITNAEADLTQIESETSAASEKSDMSLKAIELLKIRLEALRKKYIENDIKVKQAEDAAQRASETAMIAETRATELEMDYSPTASQLDSRYNLTKAARAKAQDLKDRADRLAGETTNKLDKLRKMQEDFNKNEMTLNQLADDIDELNRNMTIYLQVITKKSREYYKCKT</sequence>
<name>A0A8B6D042_MYTGA</name>
<dbReference type="GO" id="GO:0009888">
    <property type="term" value="P:tissue development"/>
    <property type="evidence" value="ECO:0007669"/>
    <property type="project" value="TreeGrafter"/>
</dbReference>
<keyword evidence="10 14" id="KW-1015">Disulfide bond</keyword>
<feature type="disulfide bond" evidence="14">
    <location>
        <begin position="1115"/>
        <end position="1127"/>
    </location>
</feature>
<dbReference type="OrthoDB" id="5985440at2759"/>
<dbReference type="Pfam" id="PF00055">
    <property type="entry name" value="Laminin_N"/>
    <property type="match status" value="1"/>
</dbReference>
<feature type="coiled-coil region" evidence="15">
    <location>
        <begin position="1536"/>
        <end position="1563"/>
    </location>
</feature>
<dbReference type="Pfam" id="PF24973">
    <property type="entry name" value="EGF_LMN_ATRN"/>
    <property type="match status" value="2"/>
</dbReference>
<keyword evidence="12" id="KW-0966">Cell projection</keyword>
<evidence type="ECO:0000256" key="3">
    <source>
        <dbReference type="ARBA" id="ARBA00022525"/>
    </source>
</evidence>
<dbReference type="Pfam" id="PF00053">
    <property type="entry name" value="EGF_laminin"/>
    <property type="match status" value="11"/>
</dbReference>
<dbReference type="FunFam" id="2.10.25.10:FF:000130">
    <property type="entry name" value="Laminin subunit beta 1"/>
    <property type="match status" value="1"/>
</dbReference>
<feature type="disulfide bond" evidence="14">
    <location>
        <begin position="1136"/>
        <end position="1145"/>
    </location>
</feature>
<feature type="domain" description="Laminin EGF-like" evidence="17">
    <location>
        <begin position="454"/>
        <end position="504"/>
    </location>
</feature>
<dbReference type="PANTHER" id="PTHR10574">
    <property type="entry name" value="NETRIN/LAMININ-RELATED"/>
    <property type="match status" value="1"/>
</dbReference>
<feature type="coiled-coil region" evidence="15">
    <location>
        <begin position="1326"/>
        <end position="1364"/>
    </location>
</feature>
<dbReference type="Proteomes" id="UP000596742">
    <property type="component" value="Unassembled WGS sequence"/>
</dbReference>
<comment type="caution">
    <text evidence="20">The sequence shown here is derived from an EMBL/GenBank/DDBJ whole genome shotgun (WGS) entry which is preliminary data.</text>
</comment>
<feature type="domain" description="Laminin N-terminal" evidence="19">
    <location>
        <begin position="32"/>
        <end position="264"/>
    </location>
</feature>
<dbReference type="PROSITE" id="PS50027">
    <property type="entry name" value="EGF_LAM_2"/>
    <property type="match status" value="10"/>
</dbReference>
<feature type="domain" description="Laminin EGF-like" evidence="17">
    <location>
        <begin position="761"/>
        <end position="808"/>
    </location>
</feature>
<evidence type="ECO:0000256" key="2">
    <source>
        <dbReference type="ARBA" id="ARBA00004316"/>
    </source>
</evidence>
<keyword evidence="6" id="KW-0677">Repeat</keyword>
<evidence type="ECO:0000259" key="18">
    <source>
        <dbReference type="PROSITE" id="PS51116"/>
    </source>
</evidence>
<feature type="coiled-coil region" evidence="15">
    <location>
        <begin position="1588"/>
        <end position="1748"/>
    </location>
</feature>
<proteinExistence type="predicted"/>
<dbReference type="Gene3D" id="2.60.120.260">
    <property type="entry name" value="Galactose-binding domain-like"/>
    <property type="match status" value="1"/>
</dbReference>
<feature type="disulfide bond" evidence="14">
    <location>
        <begin position="761"/>
        <end position="773"/>
    </location>
</feature>
<evidence type="ECO:0000256" key="7">
    <source>
        <dbReference type="ARBA" id="ARBA00022869"/>
    </source>
</evidence>
<feature type="disulfide bond" evidence="14">
    <location>
        <begin position="811"/>
        <end position="828"/>
    </location>
</feature>
<keyword evidence="11" id="KW-0325">Glycoprotein</keyword>
<dbReference type="FunFam" id="2.170.300.10:FF:000001">
    <property type="entry name" value="Laminin subunit beta-1"/>
    <property type="match status" value="1"/>
</dbReference>
<dbReference type="PROSITE" id="PS01248">
    <property type="entry name" value="EGF_LAM_1"/>
    <property type="match status" value="3"/>
</dbReference>
<feature type="coiled-coil region" evidence="15">
    <location>
        <begin position="1426"/>
        <end position="1471"/>
    </location>
</feature>
<protein>
    <submittedName>
        <fullName evidence="20">Laminin, beta 1</fullName>
    </submittedName>
</protein>
<feature type="domain" description="Laminin IV type B" evidence="18">
    <location>
        <begin position="544"/>
        <end position="755"/>
    </location>
</feature>
<keyword evidence="21" id="KW-1185">Reference proteome</keyword>
<dbReference type="InterPro" id="IPR000742">
    <property type="entry name" value="EGF"/>
</dbReference>
<dbReference type="InterPro" id="IPR050440">
    <property type="entry name" value="Laminin/Netrin_ECM"/>
</dbReference>
<feature type="domain" description="Laminin EGF-like" evidence="17">
    <location>
        <begin position="855"/>
        <end position="904"/>
    </location>
</feature>
<dbReference type="SMART" id="SM00180">
    <property type="entry name" value="EGF_Lam"/>
    <property type="match status" value="13"/>
</dbReference>
<feature type="domain" description="Laminin EGF-like" evidence="17">
    <location>
        <begin position="1016"/>
        <end position="1066"/>
    </location>
</feature>
<evidence type="ECO:0000256" key="11">
    <source>
        <dbReference type="ARBA" id="ARBA00023180"/>
    </source>
</evidence>
<keyword evidence="5 16" id="KW-0732">Signal</keyword>
<keyword evidence="13 14" id="KW-0424">Laminin EGF-like domain</keyword>
<dbReference type="FunFam" id="2.10.25.10:FF:000280">
    <property type="entry name" value="Laminin subunit beta 4"/>
    <property type="match status" value="1"/>
</dbReference>
<dbReference type="FunFam" id="2.10.25.10:FF:000090">
    <property type="entry name" value="laminin subunit alpha"/>
    <property type="match status" value="1"/>
</dbReference>
<keyword evidence="4" id="KW-0272">Extracellular matrix</keyword>
<keyword evidence="7" id="KW-0084">Basement membrane</keyword>
<feature type="disulfide bond" evidence="14">
    <location>
        <begin position="1117"/>
        <end position="1134"/>
    </location>
</feature>
<evidence type="ECO:0000259" key="17">
    <source>
        <dbReference type="PROSITE" id="PS50027"/>
    </source>
</evidence>
<evidence type="ECO:0000256" key="15">
    <source>
        <dbReference type="SAM" id="Coils"/>
    </source>
</evidence>
<feature type="signal peptide" evidence="16">
    <location>
        <begin position="1"/>
        <end position="23"/>
    </location>
</feature>
<feature type="disulfide bond" evidence="14">
    <location>
        <begin position="1039"/>
        <end position="1048"/>
    </location>
</feature>
<dbReference type="FunFam" id="2.10.25.10:FF:000224">
    <property type="entry name" value="Usherin"/>
    <property type="match status" value="1"/>
</dbReference>
<evidence type="ECO:0000259" key="19">
    <source>
        <dbReference type="PROSITE" id="PS51117"/>
    </source>
</evidence>
<reference evidence="20" key="1">
    <citation type="submission" date="2018-11" db="EMBL/GenBank/DDBJ databases">
        <authorList>
            <person name="Alioto T."/>
            <person name="Alioto T."/>
        </authorList>
    </citation>
    <scope>NUCLEOTIDE SEQUENCE</scope>
</reference>
<organism evidence="20 21">
    <name type="scientific">Mytilus galloprovincialis</name>
    <name type="common">Mediterranean mussel</name>
    <dbReference type="NCBI Taxonomy" id="29158"/>
    <lineage>
        <taxon>Eukaryota</taxon>
        <taxon>Metazoa</taxon>
        <taxon>Spiralia</taxon>
        <taxon>Lophotrochozoa</taxon>
        <taxon>Mollusca</taxon>
        <taxon>Bivalvia</taxon>
        <taxon>Autobranchia</taxon>
        <taxon>Pteriomorphia</taxon>
        <taxon>Mytilida</taxon>
        <taxon>Mytiloidea</taxon>
        <taxon>Mytilidae</taxon>
        <taxon>Mytilinae</taxon>
        <taxon>Mytilus</taxon>
    </lineage>
</organism>
<feature type="disulfide bond" evidence="14">
    <location>
        <begin position="782"/>
        <end position="791"/>
    </location>
</feature>
<dbReference type="InterPro" id="IPR002049">
    <property type="entry name" value="LE_dom"/>
</dbReference>
<feature type="disulfide bond" evidence="14">
    <location>
        <begin position="296"/>
        <end position="305"/>
    </location>
</feature>
<feature type="disulfide bond" evidence="14">
    <location>
        <begin position="763"/>
        <end position="780"/>
    </location>
</feature>
<evidence type="ECO:0000256" key="5">
    <source>
        <dbReference type="ARBA" id="ARBA00022729"/>
    </source>
</evidence>
<dbReference type="FunFam" id="2.10.25.10:FF:000011">
    <property type="entry name" value="Cadherin EGF LAG seven-pass G-type receptor"/>
    <property type="match status" value="1"/>
</dbReference>
<dbReference type="Gene3D" id="2.10.25.10">
    <property type="entry name" value="Laminin"/>
    <property type="match status" value="11"/>
</dbReference>
<evidence type="ECO:0000256" key="16">
    <source>
        <dbReference type="SAM" id="SignalP"/>
    </source>
</evidence>
<feature type="disulfide bond" evidence="14">
    <location>
        <begin position="488"/>
        <end position="502"/>
    </location>
</feature>
<dbReference type="InterPro" id="IPR013015">
    <property type="entry name" value="Laminin_IV_B"/>
</dbReference>
<feature type="disulfide bond" evidence="14">
    <location>
        <begin position="424"/>
        <end position="433"/>
    </location>
</feature>
<dbReference type="FunFam" id="2.170.300.10:FF:000004">
    <property type="entry name" value="Laminin subunit beta 1"/>
    <property type="match status" value="1"/>
</dbReference>
<dbReference type="FunFam" id="2.10.25.10:FF:000065">
    <property type="entry name" value="Laminin subunit beta 1"/>
    <property type="match status" value="1"/>
</dbReference>
<feature type="disulfide bond" evidence="14">
    <location>
        <begin position="361"/>
        <end position="370"/>
    </location>
</feature>
<keyword evidence="3" id="KW-0964">Secreted</keyword>
<dbReference type="InterPro" id="IPR008211">
    <property type="entry name" value="Laminin_N"/>
</dbReference>
<dbReference type="SMART" id="SM00181">
    <property type="entry name" value="EGF"/>
    <property type="match status" value="9"/>
</dbReference>
<dbReference type="PROSITE" id="PS00022">
    <property type="entry name" value="EGF_1"/>
    <property type="match status" value="1"/>
</dbReference>
<dbReference type="GO" id="GO:0042995">
    <property type="term" value="C:cell projection"/>
    <property type="evidence" value="ECO:0007669"/>
    <property type="project" value="UniProtKB-SubCell"/>
</dbReference>
<evidence type="ECO:0000313" key="20">
    <source>
        <dbReference type="EMBL" id="VDI12229.1"/>
    </source>
</evidence>
<dbReference type="PRINTS" id="PR00011">
    <property type="entry name" value="EGFLAMININ"/>
</dbReference>
<gene>
    <name evidence="20" type="ORF">MGAL_10B068290</name>
</gene>
<feature type="disulfide bond" evidence="14">
    <location>
        <begin position="476"/>
        <end position="485"/>
    </location>
</feature>
<keyword evidence="8" id="KW-0130">Cell adhesion</keyword>
<evidence type="ECO:0000256" key="6">
    <source>
        <dbReference type="ARBA" id="ARBA00022737"/>
    </source>
</evidence>
<dbReference type="PROSITE" id="PS51117">
    <property type="entry name" value="LAMININ_NTER"/>
    <property type="match status" value="1"/>
</dbReference>
<dbReference type="GO" id="GO:0009887">
    <property type="term" value="P:animal organ morphogenesis"/>
    <property type="evidence" value="ECO:0007669"/>
    <property type="project" value="TreeGrafter"/>
</dbReference>
<feature type="disulfide bond" evidence="14">
    <location>
        <begin position="809"/>
        <end position="821"/>
    </location>
</feature>
<dbReference type="Pfam" id="PF21199">
    <property type="entry name" value="LAMININ_IV_B"/>
    <property type="match status" value="1"/>
</dbReference>
<dbReference type="Gene3D" id="2.170.300.10">
    <property type="entry name" value="Tie2 ligand-binding domain superfamily"/>
    <property type="match status" value="1"/>
</dbReference>
<dbReference type="CDD" id="cd00055">
    <property type="entry name" value="EGF_Lam"/>
    <property type="match status" value="13"/>
</dbReference>
<dbReference type="PANTHER" id="PTHR10574:SF375">
    <property type="entry name" value="LAMININ SUBUNIT BETA-1"/>
    <property type="match status" value="1"/>
</dbReference>
<dbReference type="FunFam" id="2.10.25.10:FF:000135">
    <property type="entry name" value="Laminin subunit beta 4"/>
    <property type="match status" value="3"/>
</dbReference>
<feature type="domain" description="Laminin EGF-like" evidence="17">
    <location>
        <begin position="1115"/>
        <end position="1161"/>
    </location>
</feature>
<feature type="disulfide bond" evidence="14">
    <location>
        <begin position="874"/>
        <end position="883"/>
    </location>
</feature>
<evidence type="ECO:0000256" key="13">
    <source>
        <dbReference type="ARBA" id="ARBA00023292"/>
    </source>
</evidence>
<evidence type="ECO:0000313" key="21">
    <source>
        <dbReference type="Proteomes" id="UP000596742"/>
    </source>
</evidence>
<evidence type="ECO:0000256" key="8">
    <source>
        <dbReference type="ARBA" id="ARBA00022889"/>
    </source>
</evidence>
<feature type="disulfide bond" evidence="14">
    <location>
        <begin position="988"/>
        <end position="997"/>
    </location>
</feature>
<evidence type="ECO:0000256" key="12">
    <source>
        <dbReference type="ARBA" id="ARBA00023273"/>
    </source>
</evidence>
<dbReference type="FunFam" id="2.60.120.260:FF:000010">
    <property type="entry name" value="Laminin subunit beta 1"/>
    <property type="match status" value="1"/>
</dbReference>
<feature type="domain" description="Laminin EGF-like" evidence="17">
    <location>
        <begin position="331"/>
        <end position="393"/>
    </location>
</feature>
<dbReference type="SMART" id="SM00136">
    <property type="entry name" value="LamNT"/>
    <property type="match status" value="1"/>
</dbReference>
<evidence type="ECO:0000256" key="4">
    <source>
        <dbReference type="ARBA" id="ARBA00022530"/>
    </source>
</evidence>
<feature type="domain" description="Laminin EGF-like" evidence="17">
    <location>
        <begin position="809"/>
        <end position="854"/>
    </location>
</feature>
<dbReference type="FunFam" id="2.10.25.10:FF:000138">
    <property type="entry name" value="Laminin subunit beta 1"/>
    <property type="match status" value="1"/>
</dbReference>
<feature type="domain" description="Laminin EGF-like" evidence="17">
    <location>
        <begin position="394"/>
        <end position="453"/>
    </location>
</feature>